<evidence type="ECO:0000256" key="1">
    <source>
        <dbReference type="ARBA" id="ARBA00004127"/>
    </source>
</evidence>
<keyword evidence="2 6" id="KW-0812">Transmembrane</keyword>
<evidence type="ECO:0000256" key="2">
    <source>
        <dbReference type="ARBA" id="ARBA00022692"/>
    </source>
</evidence>
<proteinExistence type="predicted"/>
<keyword evidence="3 6" id="KW-1133">Transmembrane helix</keyword>
<feature type="transmembrane region" description="Helical" evidence="6">
    <location>
        <begin position="77"/>
        <end position="98"/>
    </location>
</feature>
<gene>
    <name evidence="8" type="ORF">N7G274_004814</name>
</gene>
<evidence type="ECO:0000256" key="4">
    <source>
        <dbReference type="ARBA" id="ARBA00023136"/>
    </source>
</evidence>
<organism evidence="8 9">
    <name type="scientific">Stereocaulon virgatum</name>
    <dbReference type="NCBI Taxonomy" id="373712"/>
    <lineage>
        <taxon>Eukaryota</taxon>
        <taxon>Fungi</taxon>
        <taxon>Dikarya</taxon>
        <taxon>Ascomycota</taxon>
        <taxon>Pezizomycotina</taxon>
        <taxon>Lecanoromycetes</taxon>
        <taxon>OSLEUM clade</taxon>
        <taxon>Lecanoromycetidae</taxon>
        <taxon>Lecanorales</taxon>
        <taxon>Lecanorineae</taxon>
        <taxon>Stereocaulaceae</taxon>
        <taxon>Stereocaulon</taxon>
    </lineage>
</organism>
<dbReference type="EMBL" id="JBEFKJ010000014">
    <property type="protein sequence ID" value="KAL2042325.1"/>
    <property type="molecule type" value="Genomic_DNA"/>
</dbReference>
<comment type="subcellular location">
    <subcellularLocation>
        <location evidence="1">Endomembrane system</location>
        <topology evidence="1">Multi-pass membrane protein</topology>
    </subcellularLocation>
</comment>
<accession>A0ABR4AA43</accession>
<dbReference type="PANTHER" id="PTHR34187:SF1">
    <property type="entry name" value="DUF202 DOMAIN-CONTAINING PROTEIN"/>
    <property type="match status" value="1"/>
</dbReference>
<evidence type="ECO:0000256" key="3">
    <source>
        <dbReference type="ARBA" id="ARBA00022989"/>
    </source>
</evidence>
<dbReference type="Proteomes" id="UP001590950">
    <property type="component" value="Unassembled WGS sequence"/>
</dbReference>
<evidence type="ECO:0000313" key="8">
    <source>
        <dbReference type="EMBL" id="KAL2042325.1"/>
    </source>
</evidence>
<evidence type="ECO:0000256" key="6">
    <source>
        <dbReference type="SAM" id="Phobius"/>
    </source>
</evidence>
<comment type="caution">
    <text evidence="8">The sequence shown here is derived from an EMBL/GenBank/DDBJ whole genome shotgun (WGS) entry which is preliminary data.</text>
</comment>
<evidence type="ECO:0000256" key="5">
    <source>
        <dbReference type="SAM" id="MobiDB-lite"/>
    </source>
</evidence>
<dbReference type="Pfam" id="PF02656">
    <property type="entry name" value="DUF202"/>
    <property type="match status" value="1"/>
</dbReference>
<feature type="domain" description="DUF202" evidence="7">
    <location>
        <begin position="68"/>
        <end position="134"/>
    </location>
</feature>
<sequence length="171" mass="18725">MELEERPHGTLGPMVDGPSLGTPHESTTAPAGGRHAITTASYPSKLKYWWTHNISLVLENGPNGGDPRDYLALERTYLGWFRTSVAVTSFGVVVTQLFILQHLDSTKGKVLGAILAFGGIFTCLLGCIRYFRQQSLLVQGRILCGGWHSTIILVLLTMIILTLFVIVLVES</sequence>
<feature type="region of interest" description="Disordered" evidence="5">
    <location>
        <begin position="1"/>
        <end position="34"/>
    </location>
</feature>
<feature type="transmembrane region" description="Helical" evidence="6">
    <location>
        <begin position="151"/>
        <end position="169"/>
    </location>
</feature>
<protein>
    <recommendedName>
        <fullName evidence="7">DUF202 domain-containing protein</fullName>
    </recommendedName>
</protein>
<dbReference type="InterPro" id="IPR052053">
    <property type="entry name" value="IM_YidH-like"/>
</dbReference>
<name>A0ABR4AA43_9LECA</name>
<evidence type="ECO:0000313" key="9">
    <source>
        <dbReference type="Proteomes" id="UP001590950"/>
    </source>
</evidence>
<dbReference type="PANTHER" id="PTHR34187">
    <property type="entry name" value="FGR18P"/>
    <property type="match status" value="1"/>
</dbReference>
<evidence type="ECO:0000259" key="7">
    <source>
        <dbReference type="Pfam" id="PF02656"/>
    </source>
</evidence>
<feature type="transmembrane region" description="Helical" evidence="6">
    <location>
        <begin position="110"/>
        <end position="131"/>
    </location>
</feature>
<reference evidence="8 9" key="1">
    <citation type="submission" date="2024-09" db="EMBL/GenBank/DDBJ databases">
        <title>Rethinking Asexuality: The Enigmatic Case of Functional Sexual Genes in Lepraria (Stereocaulaceae).</title>
        <authorList>
            <person name="Doellman M."/>
            <person name="Sun Y."/>
            <person name="Barcenas-Pena A."/>
            <person name="Lumbsch H.T."/>
            <person name="Grewe F."/>
        </authorList>
    </citation>
    <scope>NUCLEOTIDE SEQUENCE [LARGE SCALE GENOMIC DNA]</scope>
    <source>
        <strain evidence="8 9">Mercado 3170</strain>
    </source>
</reference>
<keyword evidence="4 6" id="KW-0472">Membrane</keyword>
<keyword evidence="9" id="KW-1185">Reference proteome</keyword>
<dbReference type="InterPro" id="IPR003807">
    <property type="entry name" value="DUF202"/>
</dbReference>